<accession>A0A1J1DT22</accession>
<evidence type="ECO:0000256" key="7">
    <source>
        <dbReference type="ARBA" id="ARBA00038408"/>
    </source>
</evidence>
<feature type="transmembrane region" description="Helical" evidence="8">
    <location>
        <begin position="12"/>
        <end position="31"/>
    </location>
</feature>
<keyword evidence="4 8" id="KW-1133">Transmembrane helix</keyword>
<evidence type="ECO:0000259" key="9">
    <source>
        <dbReference type="Pfam" id="PF13145"/>
    </source>
</evidence>
<dbReference type="GO" id="GO:0003755">
    <property type="term" value="F:peptidyl-prolyl cis-trans isomerase activity"/>
    <property type="evidence" value="ECO:0007669"/>
    <property type="project" value="InterPro"/>
</dbReference>
<sequence>MLDYIRSNAQSFGIKLAFGIIILVFVFWGVGSFSDGNSVNTVATVNSDPIHVQQFERAYSNAEETALSKNPGLTREQLKMTHLGRQVLQDLIFQLLLVQEAARTGITISPVELRQAAGQIKIFQNAEGRFDPETYKRILSAQRLSINQYEQDMNASLLRDKIYAMLTAPVWPDMDEAKKRYNFLREKRLISYIFLPAKNFTASVSPADTEIQSFYDAHQQDFQVPPKVDIEYVLVKPESALKNTDSATAETAKQDADKLHEILDSLMEDNILNKPLNQSAARFGLTAQQTGLATQVELEKTLGLSTETAALLIASSAGTPIDTILEAGDNYLAVRILKTEPAAVQQLNAVRSTVLARMHAVSALKSAQDSATLISKELTGALGNAKSNKNLQIKTASVQRGGDLLDFAPNPDMSKAIFSAEPGAWLPTVFSVNNNAEGPGALLCRIETVEKPDIKEWDGIKSLMGNIVAKERVDGLAQVFMLNLLSKARVEVLNQDIVDRNGL</sequence>
<keyword evidence="3 8" id="KW-0812">Transmembrane</keyword>
<dbReference type="GO" id="GO:0005886">
    <property type="term" value="C:plasma membrane"/>
    <property type="evidence" value="ECO:0007669"/>
    <property type="project" value="UniProtKB-SubCell"/>
</dbReference>
<dbReference type="EMBL" id="AP017368">
    <property type="protein sequence ID" value="BAV91813.1"/>
    <property type="molecule type" value="Genomic_DNA"/>
</dbReference>
<comment type="subcellular location">
    <subcellularLocation>
        <location evidence="1">Cell membrane</location>
        <topology evidence="1">Single-pass type II membrane protein</topology>
    </subcellularLocation>
</comment>
<dbReference type="Pfam" id="PF13624">
    <property type="entry name" value="SurA_N_3"/>
    <property type="match status" value="1"/>
</dbReference>
<dbReference type="OrthoDB" id="9812372at2"/>
<feature type="domain" description="PpiC" evidence="9">
    <location>
        <begin position="206"/>
        <end position="351"/>
    </location>
</feature>
<dbReference type="AlphaFoldDB" id="A0A1J1DT22"/>
<dbReference type="SUPFAM" id="SSF109998">
    <property type="entry name" value="Triger factor/SurA peptide-binding domain-like"/>
    <property type="match status" value="1"/>
</dbReference>
<evidence type="ECO:0000313" key="10">
    <source>
        <dbReference type="EMBL" id="BAV91813.1"/>
    </source>
</evidence>
<dbReference type="InterPro" id="IPR052029">
    <property type="entry name" value="PpiD_chaperone"/>
</dbReference>
<dbReference type="PANTHER" id="PTHR47529">
    <property type="entry name" value="PEPTIDYL-PROLYL CIS-TRANS ISOMERASE D"/>
    <property type="match status" value="1"/>
</dbReference>
<evidence type="ECO:0000256" key="6">
    <source>
        <dbReference type="ARBA" id="ARBA00023186"/>
    </source>
</evidence>
<keyword evidence="2" id="KW-1003">Cell membrane</keyword>
<evidence type="ECO:0000313" key="11">
    <source>
        <dbReference type="Proteomes" id="UP000242645"/>
    </source>
</evidence>
<evidence type="ECO:0000256" key="5">
    <source>
        <dbReference type="ARBA" id="ARBA00023136"/>
    </source>
</evidence>
<comment type="similarity">
    <text evidence="7">Belongs to the PpiD chaperone family.</text>
</comment>
<keyword evidence="5 8" id="KW-0472">Membrane</keyword>
<dbReference type="InterPro" id="IPR027304">
    <property type="entry name" value="Trigger_fact/SurA_dom_sf"/>
</dbReference>
<keyword evidence="10" id="KW-0413">Isomerase</keyword>
<dbReference type="Gene3D" id="1.10.4030.10">
    <property type="entry name" value="Porin chaperone SurA, peptide-binding domain"/>
    <property type="match status" value="1"/>
</dbReference>
<organism evidence="10 11">
    <name type="scientific">Candidatus Desulfovibrio trichonymphae</name>
    <dbReference type="NCBI Taxonomy" id="1725232"/>
    <lineage>
        <taxon>Bacteria</taxon>
        <taxon>Pseudomonadati</taxon>
        <taxon>Thermodesulfobacteriota</taxon>
        <taxon>Desulfovibrionia</taxon>
        <taxon>Desulfovibrionales</taxon>
        <taxon>Desulfovibrionaceae</taxon>
        <taxon>Desulfovibrio</taxon>
    </lineage>
</organism>
<evidence type="ECO:0000256" key="2">
    <source>
        <dbReference type="ARBA" id="ARBA00022475"/>
    </source>
</evidence>
<evidence type="ECO:0000256" key="8">
    <source>
        <dbReference type="SAM" id="Phobius"/>
    </source>
</evidence>
<dbReference type="KEGG" id="dtr:RSDT_0301"/>
<keyword evidence="11" id="KW-1185">Reference proteome</keyword>
<gene>
    <name evidence="10" type="primary">ppiD</name>
    <name evidence="10" type="ORF">RSDT_0301</name>
</gene>
<dbReference type="RefSeq" id="WP_096399345.1">
    <property type="nucleotide sequence ID" value="NZ_AP017368.1"/>
</dbReference>
<evidence type="ECO:0000256" key="1">
    <source>
        <dbReference type="ARBA" id="ARBA00004401"/>
    </source>
</evidence>
<name>A0A1J1DT22_9BACT</name>
<dbReference type="PANTHER" id="PTHR47529:SF1">
    <property type="entry name" value="PERIPLASMIC CHAPERONE PPID"/>
    <property type="match status" value="1"/>
</dbReference>
<evidence type="ECO:0000256" key="4">
    <source>
        <dbReference type="ARBA" id="ARBA00022989"/>
    </source>
</evidence>
<keyword evidence="6" id="KW-0143">Chaperone</keyword>
<reference evidence="10 11" key="1">
    <citation type="journal article" date="2017" name="ISME J.">
        <title>Genome of 'Ca. Desulfovibrio trichonymphae', an H2-oxidizing bacterium in a tripartite symbiotic system within a protist cell in the termite gut.</title>
        <authorList>
            <person name="Kuwahara H."/>
            <person name="Yuki M."/>
            <person name="Izawa K."/>
            <person name="Ohkuma M."/>
            <person name="Hongoh Y."/>
        </authorList>
    </citation>
    <scope>NUCLEOTIDE SEQUENCE [LARGE SCALE GENOMIC DNA]</scope>
    <source>
        <strain evidence="10 11">Rs-N31</strain>
    </source>
</reference>
<evidence type="ECO:0000256" key="3">
    <source>
        <dbReference type="ARBA" id="ARBA00022692"/>
    </source>
</evidence>
<protein>
    <submittedName>
        <fullName evidence="10">Putative peptidyl-prolyl cis-trans isomerase D</fullName>
    </submittedName>
</protein>
<dbReference type="InterPro" id="IPR000297">
    <property type="entry name" value="PPIase_PpiC"/>
</dbReference>
<proteinExistence type="inferred from homology"/>
<dbReference type="Proteomes" id="UP000242645">
    <property type="component" value="Chromosome"/>
</dbReference>
<dbReference type="Pfam" id="PF13145">
    <property type="entry name" value="Rotamase_2"/>
    <property type="match status" value="1"/>
</dbReference>